<reference evidence="1" key="1">
    <citation type="submission" date="2019-08" db="EMBL/GenBank/DDBJ databases">
        <authorList>
            <person name="Kucharzyk K."/>
            <person name="Murdoch R.W."/>
            <person name="Higgins S."/>
            <person name="Loffler F."/>
        </authorList>
    </citation>
    <scope>NUCLEOTIDE SEQUENCE</scope>
</reference>
<comment type="caution">
    <text evidence="1">The sequence shown here is derived from an EMBL/GenBank/DDBJ whole genome shotgun (WGS) entry which is preliminary data.</text>
</comment>
<evidence type="ECO:0000313" key="1">
    <source>
        <dbReference type="EMBL" id="MPN11753.1"/>
    </source>
</evidence>
<sequence>MEAAILLFNSILLISALKRSSCARSAFRTVQTTPKQSLLSRASSGLIDSGIITGIMMYPYFFPGALRITRPTDWTTSTCELREERNITASRDGTSTPSERQRTLVKIRQSFPAIETDLSQESFSWRVEAPIEPSMCCAETDTKTLRISDGNVS</sequence>
<dbReference type="EMBL" id="VSSQ01058006">
    <property type="protein sequence ID" value="MPN11753.1"/>
    <property type="molecule type" value="Genomic_DNA"/>
</dbReference>
<name>A0A645FHM8_9ZZZZ</name>
<proteinExistence type="predicted"/>
<accession>A0A645FHM8</accession>
<protein>
    <submittedName>
        <fullName evidence="1">Uncharacterized protein</fullName>
    </submittedName>
</protein>
<dbReference type="AlphaFoldDB" id="A0A645FHM8"/>
<organism evidence="1">
    <name type="scientific">bioreactor metagenome</name>
    <dbReference type="NCBI Taxonomy" id="1076179"/>
    <lineage>
        <taxon>unclassified sequences</taxon>
        <taxon>metagenomes</taxon>
        <taxon>ecological metagenomes</taxon>
    </lineage>
</organism>
<gene>
    <name evidence="1" type="ORF">SDC9_159061</name>
</gene>